<evidence type="ECO:0000256" key="5">
    <source>
        <dbReference type="SAM" id="Phobius"/>
    </source>
</evidence>
<keyword evidence="2 5" id="KW-0812">Transmembrane</keyword>
<name>A0A1P8UG31_9GAMM</name>
<evidence type="ECO:0000256" key="2">
    <source>
        <dbReference type="ARBA" id="ARBA00022692"/>
    </source>
</evidence>
<protein>
    <recommendedName>
        <fullName evidence="6">Lipopolysaccharide assembly protein A domain-containing protein</fullName>
    </recommendedName>
</protein>
<feature type="transmembrane region" description="Helical" evidence="5">
    <location>
        <begin position="37"/>
        <end position="65"/>
    </location>
</feature>
<dbReference type="RefSeq" id="WP_076836462.1">
    <property type="nucleotide sequence ID" value="NZ_CP019434.1"/>
</dbReference>
<keyword evidence="8" id="KW-1185">Reference proteome</keyword>
<sequence>MRKIFSVVIVLVLVVCALILAVLNPNDVPLNFYFVKLTVPISVAVFSFVFIGVILGSALSASMWMKKVNELRRLRRKLAEREKELDSLRKLPMKNSP</sequence>
<evidence type="ECO:0000256" key="3">
    <source>
        <dbReference type="ARBA" id="ARBA00022989"/>
    </source>
</evidence>
<proteinExistence type="predicted"/>
<gene>
    <name evidence="7" type="ORF">BW247_06665</name>
</gene>
<evidence type="ECO:0000256" key="4">
    <source>
        <dbReference type="ARBA" id="ARBA00023136"/>
    </source>
</evidence>
<evidence type="ECO:0000259" key="6">
    <source>
        <dbReference type="Pfam" id="PF06305"/>
    </source>
</evidence>
<dbReference type="GO" id="GO:0005886">
    <property type="term" value="C:plasma membrane"/>
    <property type="evidence" value="ECO:0007669"/>
    <property type="project" value="InterPro"/>
</dbReference>
<keyword evidence="1" id="KW-1003">Cell membrane</keyword>
<accession>A0A1P8UG31</accession>
<evidence type="ECO:0000313" key="7">
    <source>
        <dbReference type="EMBL" id="APZ42813.1"/>
    </source>
</evidence>
<evidence type="ECO:0000256" key="1">
    <source>
        <dbReference type="ARBA" id="ARBA00022475"/>
    </source>
</evidence>
<evidence type="ECO:0000313" key="8">
    <source>
        <dbReference type="Proteomes" id="UP000243807"/>
    </source>
</evidence>
<organism evidence="7 8">
    <name type="scientific">Acidihalobacter ferrooxydans</name>
    <dbReference type="NCBI Taxonomy" id="1765967"/>
    <lineage>
        <taxon>Bacteria</taxon>
        <taxon>Pseudomonadati</taxon>
        <taxon>Pseudomonadota</taxon>
        <taxon>Gammaproteobacteria</taxon>
        <taxon>Chromatiales</taxon>
        <taxon>Ectothiorhodospiraceae</taxon>
        <taxon>Acidihalobacter</taxon>
    </lineage>
</organism>
<dbReference type="STRING" id="1765967.BW247_06665"/>
<dbReference type="Proteomes" id="UP000243807">
    <property type="component" value="Chromosome"/>
</dbReference>
<feature type="domain" description="Lipopolysaccharide assembly protein A" evidence="6">
    <location>
        <begin position="24"/>
        <end position="86"/>
    </location>
</feature>
<dbReference type="InterPro" id="IPR010445">
    <property type="entry name" value="LapA_dom"/>
</dbReference>
<dbReference type="KEGG" id="afy:BW247_06665"/>
<keyword evidence="3 5" id="KW-1133">Transmembrane helix</keyword>
<reference evidence="7 8" key="1">
    <citation type="submission" date="2017-01" db="EMBL/GenBank/DDBJ databases">
        <title>Draft sequence of Acidihalobacter ferrooxidans strain DSM 14175 (strain V8).</title>
        <authorList>
            <person name="Khaleque H.N."/>
            <person name="Ramsay J.P."/>
            <person name="Murphy R.J.T."/>
            <person name="Kaksonen A.H."/>
            <person name="Boxall N.J."/>
            <person name="Watkin E.L.J."/>
        </authorList>
    </citation>
    <scope>NUCLEOTIDE SEQUENCE [LARGE SCALE GENOMIC DNA]</scope>
    <source>
        <strain evidence="7 8">V8</strain>
    </source>
</reference>
<dbReference type="AlphaFoldDB" id="A0A1P8UG31"/>
<keyword evidence="4 5" id="KW-0472">Membrane</keyword>
<dbReference type="Pfam" id="PF06305">
    <property type="entry name" value="LapA_dom"/>
    <property type="match status" value="1"/>
</dbReference>
<dbReference type="EMBL" id="CP019434">
    <property type="protein sequence ID" value="APZ42813.1"/>
    <property type="molecule type" value="Genomic_DNA"/>
</dbReference>